<accession>G8T9H0</accession>
<dbReference type="KEGG" id="nko:Niako_2826"/>
<reference evidence="1 2" key="1">
    <citation type="submission" date="2011-12" db="EMBL/GenBank/DDBJ databases">
        <title>The complete genome of Niastella koreensis GR20-10.</title>
        <authorList>
            <consortium name="US DOE Joint Genome Institute (JGI-PGF)"/>
            <person name="Lucas S."/>
            <person name="Han J."/>
            <person name="Lapidus A."/>
            <person name="Bruce D."/>
            <person name="Goodwin L."/>
            <person name="Pitluck S."/>
            <person name="Peters L."/>
            <person name="Kyrpides N."/>
            <person name="Mavromatis K."/>
            <person name="Ivanova N."/>
            <person name="Mikhailova N."/>
            <person name="Davenport K."/>
            <person name="Saunders E."/>
            <person name="Detter J.C."/>
            <person name="Tapia R."/>
            <person name="Han C."/>
            <person name="Land M."/>
            <person name="Hauser L."/>
            <person name="Markowitz V."/>
            <person name="Cheng J.-F."/>
            <person name="Hugenholtz P."/>
            <person name="Woyke T."/>
            <person name="Wu D."/>
            <person name="Tindall B."/>
            <person name="Pomrenke H."/>
            <person name="Brambilla E."/>
            <person name="Klenk H.-P."/>
            <person name="Eisen J.A."/>
        </authorList>
    </citation>
    <scope>NUCLEOTIDE SEQUENCE [LARGE SCALE GENOMIC DNA]</scope>
    <source>
        <strain evidence="2">DSM 17620 / KACC 11465 / NBRC 106392 / GR20-10</strain>
    </source>
</reference>
<dbReference type="AlphaFoldDB" id="G8T9H0"/>
<dbReference type="HOGENOM" id="CLU_3219160_0_0_10"/>
<name>G8T9H0_NIAKG</name>
<gene>
    <name evidence="1" type="ordered locus">Niako_2826</name>
</gene>
<evidence type="ECO:0000313" key="2">
    <source>
        <dbReference type="Proteomes" id="UP000005438"/>
    </source>
</evidence>
<protein>
    <submittedName>
        <fullName evidence="1">Uncharacterized protein</fullName>
    </submittedName>
</protein>
<evidence type="ECO:0000313" key="1">
    <source>
        <dbReference type="EMBL" id="AEV99160.1"/>
    </source>
</evidence>
<dbReference type="Proteomes" id="UP000005438">
    <property type="component" value="Chromosome"/>
</dbReference>
<proteinExistence type="predicted"/>
<sequence>MKSEYKMSNVEYQMLNAEVENPVLLIDPKLVNLLTCQLVNWSTC</sequence>
<organism evidence="1 2">
    <name type="scientific">Niastella koreensis (strain DSM 17620 / KACC 11465 / NBRC 106392 / GR20-10)</name>
    <dbReference type="NCBI Taxonomy" id="700598"/>
    <lineage>
        <taxon>Bacteria</taxon>
        <taxon>Pseudomonadati</taxon>
        <taxon>Bacteroidota</taxon>
        <taxon>Chitinophagia</taxon>
        <taxon>Chitinophagales</taxon>
        <taxon>Chitinophagaceae</taxon>
        <taxon>Niastella</taxon>
    </lineage>
</organism>
<dbReference type="EMBL" id="CP003178">
    <property type="protein sequence ID" value="AEV99160.1"/>
    <property type="molecule type" value="Genomic_DNA"/>
</dbReference>